<protein>
    <submittedName>
        <fullName evidence="3">Uncharacterized protein</fullName>
    </submittedName>
</protein>
<feature type="region of interest" description="Disordered" evidence="1">
    <location>
        <begin position="71"/>
        <end position="116"/>
    </location>
</feature>
<accession>A0A1G9ZFH2</accession>
<dbReference type="EMBL" id="FNIM01000001">
    <property type="protein sequence ID" value="SDN20172.1"/>
    <property type="molecule type" value="Genomic_DNA"/>
</dbReference>
<sequence length="532" mass="56570">MIDSEGLLHITGHKKELIVTAGGKNGSPAILEDRLGRPPLINQVPVVGDGLPCICALIPLTTDMRRAGCKLRPVSPVPPPHQSESSTDPYAAPQPTPQSQGAVGYSPEPPAPAGPPAKKNRMPLIIGAVLGVIVLVAAGVGIGALLRSRNSDGTAPSAVSADWAEGSHQTWSLDLETGSYVRGSGSQLAVASPTDSPGVWSVAAYDTADGAPQEQWNVEVEVDTDEFRFEYWGDYLVVGGTLLKTSDGGAYTAPWDSRHAPEFLDDYALLCTYDGTCASWAADDPSTALWEQQIDEPENIFADQPAAYPDPSRVYQDDQVAYVSVSPSKAVDLATGDVIDFDLGDTYGLGALADGWVKVDHDTGRYTLLSPTGKERDSFEAAADENPLGAARLFDAPNATAEQITKLARDGDLSWARAQVRTDEDAETCTVAFLVDGTELDTTQEDWGCSFDYTPYLLISDDDSLVMLTDSSPMQAASTVSLRGMWTIADGKLISLDGYDFGADQFYLFGSELIVAYDPNSGELTAFAPGAE</sequence>
<keyword evidence="2" id="KW-0812">Transmembrane</keyword>
<evidence type="ECO:0000256" key="2">
    <source>
        <dbReference type="SAM" id="Phobius"/>
    </source>
</evidence>
<dbReference type="InterPro" id="IPR011047">
    <property type="entry name" value="Quinoprotein_ADH-like_sf"/>
</dbReference>
<reference evidence="4" key="1">
    <citation type="submission" date="2016-10" db="EMBL/GenBank/DDBJ databases">
        <authorList>
            <person name="Varghese N."/>
            <person name="Submissions S."/>
        </authorList>
    </citation>
    <scope>NUCLEOTIDE SEQUENCE [LARGE SCALE GENOMIC DNA]</scope>
    <source>
        <strain evidence="4">DSM 27982</strain>
    </source>
</reference>
<organism evidence="3 4">
    <name type="scientific">Actinomyces ruminicola</name>
    <dbReference type="NCBI Taxonomy" id="332524"/>
    <lineage>
        <taxon>Bacteria</taxon>
        <taxon>Bacillati</taxon>
        <taxon>Actinomycetota</taxon>
        <taxon>Actinomycetes</taxon>
        <taxon>Actinomycetales</taxon>
        <taxon>Actinomycetaceae</taxon>
        <taxon>Actinomyces</taxon>
    </lineage>
</organism>
<evidence type="ECO:0000313" key="4">
    <source>
        <dbReference type="Proteomes" id="UP000198541"/>
    </source>
</evidence>
<keyword evidence="2" id="KW-0472">Membrane</keyword>
<gene>
    <name evidence="3" type="ORF">SAMN05216355_101187</name>
</gene>
<evidence type="ECO:0000256" key="1">
    <source>
        <dbReference type="SAM" id="MobiDB-lite"/>
    </source>
</evidence>
<keyword evidence="2" id="KW-1133">Transmembrane helix</keyword>
<evidence type="ECO:0000313" key="3">
    <source>
        <dbReference type="EMBL" id="SDN20172.1"/>
    </source>
</evidence>
<dbReference type="Proteomes" id="UP000198541">
    <property type="component" value="Unassembled WGS sequence"/>
</dbReference>
<dbReference type="SUPFAM" id="SSF50998">
    <property type="entry name" value="Quinoprotein alcohol dehydrogenase-like"/>
    <property type="match status" value="1"/>
</dbReference>
<proteinExistence type="predicted"/>
<feature type="transmembrane region" description="Helical" evidence="2">
    <location>
        <begin position="124"/>
        <end position="146"/>
    </location>
</feature>
<dbReference type="RefSeq" id="WP_092532042.1">
    <property type="nucleotide sequence ID" value="NZ_FNIM01000001.1"/>
</dbReference>
<keyword evidence="4" id="KW-1185">Reference proteome</keyword>
<name>A0A1G9ZFH2_9ACTO</name>
<dbReference type="AlphaFoldDB" id="A0A1G9ZFH2"/>
<dbReference type="SUPFAM" id="SSF56801">
    <property type="entry name" value="Acetyl-CoA synthetase-like"/>
    <property type="match status" value="1"/>
</dbReference>